<keyword evidence="1" id="KW-0812">Transmembrane</keyword>
<sequence length="310" mass="35191">MPEAKLGFFGLLRHSLSIPFKKPNFIVFTILTYLPSFCFLIMYETLFQHTLIRAGKILQDTPAADLHRNVFSDSFQTQVAIERMIGDIPLKFLALCLLYLGILYFLDLFNTIATVDMASIIYTEERAMSLWDMLCRLVKETRVKGPLITSICVLLLDSLLLFGMASVAPYIYITSTIFFSMLFSVIFIAFLVKYMEWSAIWNMGILISILEDKQGDVALVVSSYLSRDSRGFGLVLMLVFFAWNIALRLSSLYVGWTRGGSAVVVITGQVGAICLTNVLKWLMFVVYFYDCKEKSLRKKIDVEEASPPVQ</sequence>
<evidence type="ECO:0000256" key="1">
    <source>
        <dbReference type="SAM" id="Phobius"/>
    </source>
</evidence>
<keyword evidence="3" id="KW-1185">Reference proteome</keyword>
<reference evidence="2" key="2">
    <citation type="journal article" date="2023" name="Plants (Basel)">
        <title>Annotation of the Turnera subulata (Passifloraceae) Draft Genome Reveals the S-Locus Evolved after the Divergence of Turneroideae from Passifloroideae in a Stepwise Manner.</title>
        <authorList>
            <person name="Henning P.M."/>
            <person name="Roalson E.H."/>
            <person name="Mir W."/>
            <person name="McCubbin A.G."/>
            <person name="Shore J.S."/>
        </authorList>
    </citation>
    <scope>NUCLEOTIDE SEQUENCE</scope>
    <source>
        <strain evidence="2">F60SS</strain>
    </source>
</reference>
<feature type="transmembrane region" description="Helical" evidence="1">
    <location>
        <begin position="262"/>
        <end position="289"/>
    </location>
</feature>
<keyword evidence="1" id="KW-1133">Transmembrane helix</keyword>
<feature type="transmembrane region" description="Helical" evidence="1">
    <location>
        <begin position="92"/>
        <end position="122"/>
    </location>
</feature>
<dbReference type="Proteomes" id="UP001141552">
    <property type="component" value="Unassembled WGS sequence"/>
</dbReference>
<feature type="transmembrane region" description="Helical" evidence="1">
    <location>
        <begin position="232"/>
        <end position="256"/>
    </location>
</feature>
<gene>
    <name evidence="2" type="ORF">Tsubulata_035638</name>
</gene>
<comment type="caution">
    <text evidence="2">The sequence shown here is derived from an EMBL/GenBank/DDBJ whole genome shotgun (WGS) entry which is preliminary data.</text>
</comment>
<feature type="transmembrane region" description="Helical" evidence="1">
    <location>
        <begin position="25"/>
        <end position="43"/>
    </location>
</feature>
<accession>A0A9Q0GID8</accession>
<protein>
    <submittedName>
        <fullName evidence="2">Uncharacterized protein</fullName>
    </submittedName>
</protein>
<dbReference type="OrthoDB" id="1095660at2759"/>
<keyword evidence="1" id="KW-0472">Membrane</keyword>
<dbReference type="PANTHER" id="PTHR36714">
    <property type="entry name" value="T23E23.1"/>
    <property type="match status" value="1"/>
</dbReference>
<dbReference type="PANTHER" id="PTHR36714:SF2">
    <property type="entry name" value="TRANSMEMBRANE PROTEIN"/>
    <property type="match status" value="1"/>
</dbReference>
<dbReference type="EMBL" id="JAKUCV010000191">
    <property type="protein sequence ID" value="KAJ4850894.1"/>
    <property type="molecule type" value="Genomic_DNA"/>
</dbReference>
<dbReference type="AlphaFoldDB" id="A0A9Q0GID8"/>
<feature type="transmembrane region" description="Helical" evidence="1">
    <location>
        <begin position="170"/>
        <end position="192"/>
    </location>
</feature>
<evidence type="ECO:0000313" key="2">
    <source>
        <dbReference type="EMBL" id="KAJ4850894.1"/>
    </source>
</evidence>
<name>A0A9Q0GID8_9ROSI</name>
<reference evidence="2" key="1">
    <citation type="submission" date="2022-02" db="EMBL/GenBank/DDBJ databases">
        <authorList>
            <person name="Henning P.M."/>
            <person name="McCubbin A.G."/>
            <person name="Shore J.S."/>
        </authorList>
    </citation>
    <scope>NUCLEOTIDE SEQUENCE</scope>
    <source>
        <strain evidence="2">F60SS</strain>
        <tissue evidence="2">Leaves</tissue>
    </source>
</reference>
<organism evidence="2 3">
    <name type="scientific">Turnera subulata</name>
    <dbReference type="NCBI Taxonomy" id="218843"/>
    <lineage>
        <taxon>Eukaryota</taxon>
        <taxon>Viridiplantae</taxon>
        <taxon>Streptophyta</taxon>
        <taxon>Embryophyta</taxon>
        <taxon>Tracheophyta</taxon>
        <taxon>Spermatophyta</taxon>
        <taxon>Magnoliopsida</taxon>
        <taxon>eudicotyledons</taxon>
        <taxon>Gunneridae</taxon>
        <taxon>Pentapetalae</taxon>
        <taxon>rosids</taxon>
        <taxon>fabids</taxon>
        <taxon>Malpighiales</taxon>
        <taxon>Passifloraceae</taxon>
        <taxon>Turnera</taxon>
    </lineage>
</organism>
<evidence type="ECO:0000313" key="3">
    <source>
        <dbReference type="Proteomes" id="UP001141552"/>
    </source>
</evidence>
<proteinExistence type="predicted"/>